<evidence type="ECO:0000313" key="3">
    <source>
        <dbReference type="EMBL" id="GAT35323.1"/>
    </source>
</evidence>
<name>A0A146GDV6_TERSA</name>
<dbReference type="AlphaFoldDB" id="A0A146GDV6"/>
<dbReference type="STRING" id="690879.TSACC_3388"/>
<feature type="transmembrane region" description="Helical" evidence="1">
    <location>
        <begin position="7"/>
        <end position="29"/>
    </location>
</feature>
<protein>
    <recommendedName>
        <fullName evidence="2">Lnb N-terminal periplasmic domain-containing protein</fullName>
    </recommendedName>
</protein>
<keyword evidence="1" id="KW-1133">Transmembrane helix</keyword>
<dbReference type="EMBL" id="BDCO01000003">
    <property type="protein sequence ID" value="GAT35323.1"/>
    <property type="molecule type" value="Genomic_DNA"/>
</dbReference>
<keyword evidence="1" id="KW-0812">Transmembrane</keyword>
<sequence length="330" mass="37919">MKKVLNVLLLILAWPVVLLCLLWAIGALYFDLPWATLRTPAAILYPLAAIVIAWRTRGAWRKVGVIFAAFAIVTAWWLTLQPSNDRDWQPEVDRTAWAEIDGDVVTIHNVRNFDYRTATDFTPRWETRTVRLSQLTEGDLYINFWGSELMAHPIASFQFADGPPIAISIEIRREVGEGFSALGGLYRQFELVYVVGDEKDLVRVRTNFRPGEDVYLYRTTLTPDEARERFLEYITVLNSLHQRPRWYNAVFANCTTAIRSQRERALRSVWDWRMLINGKGDQMLFERGALVSDGLTFEELRAQALINKAAQEANDSPSFSQDIRKGRVGF</sequence>
<feature type="transmembrane region" description="Helical" evidence="1">
    <location>
        <begin position="35"/>
        <end position="54"/>
    </location>
</feature>
<proteinExistence type="predicted"/>
<feature type="transmembrane region" description="Helical" evidence="1">
    <location>
        <begin position="63"/>
        <end position="80"/>
    </location>
</feature>
<reference evidence="4" key="1">
    <citation type="journal article" date="2017" name="Genome Announc.">
        <title>Draft Genome Sequence of Terrimicrobium sacchariphilum NM-5T, a Facultative Anaerobic Soil Bacterium of the Class Spartobacteria.</title>
        <authorList>
            <person name="Qiu Y.L."/>
            <person name="Tourlousse D.M."/>
            <person name="Matsuura N."/>
            <person name="Ohashi A."/>
            <person name="Sekiguchi Y."/>
        </authorList>
    </citation>
    <scope>NUCLEOTIDE SEQUENCE [LARGE SCALE GENOMIC DNA]</scope>
    <source>
        <strain evidence="4">NM-5</strain>
    </source>
</reference>
<gene>
    <name evidence="3" type="ORF">TSACC_3388</name>
</gene>
<evidence type="ECO:0000259" key="2">
    <source>
        <dbReference type="Pfam" id="PF13387"/>
    </source>
</evidence>
<evidence type="ECO:0000313" key="4">
    <source>
        <dbReference type="Proteomes" id="UP000076023"/>
    </source>
</evidence>
<comment type="caution">
    <text evidence="3">The sequence shown here is derived from an EMBL/GenBank/DDBJ whole genome shotgun (WGS) entry which is preliminary data.</text>
</comment>
<dbReference type="Pfam" id="PF13387">
    <property type="entry name" value="Lnb_N"/>
    <property type="match status" value="1"/>
</dbReference>
<feature type="domain" description="Lnb N-terminal periplasmic" evidence="2">
    <location>
        <begin position="122"/>
        <end position="263"/>
    </location>
</feature>
<dbReference type="RefSeq" id="WP_075081458.1">
    <property type="nucleotide sequence ID" value="NZ_BDCO01000003.1"/>
</dbReference>
<evidence type="ECO:0000256" key="1">
    <source>
        <dbReference type="SAM" id="Phobius"/>
    </source>
</evidence>
<dbReference type="InterPro" id="IPR025178">
    <property type="entry name" value="Lnb_N"/>
</dbReference>
<dbReference type="Proteomes" id="UP000076023">
    <property type="component" value="Unassembled WGS sequence"/>
</dbReference>
<keyword evidence="4" id="KW-1185">Reference proteome</keyword>
<keyword evidence="1" id="KW-0472">Membrane</keyword>
<organism evidence="3 4">
    <name type="scientific">Terrimicrobium sacchariphilum</name>
    <dbReference type="NCBI Taxonomy" id="690879"/>
    <lineage>
        <taxon>Bacteria</taxon>
        <taxon>Pseudomonadati</taxon>
        <taxon>Verrucomicrobiota</taxon>
        <taxon>Terrimicrobiia</taxon>
        <taxon>Terrimicrobiales</taxon>
        <taxon>Terrimicrobiaceae</taxon>
        <taxon>Terrimicrobium</taxon>
    </lineage>
</organism>
<accession>A0A146GDV6</accession>
<dbReference type="InParanoid" id="A0A146GDV6"/>
<dbReference type="OrthoDB" id="274718at2"/>